<dbReference type="InterPro" id="IPR036852">
    <property type="entry name" value="Peptidase_S8/S53_dom_sf"/>
</dbReference>
<evidence type="ECO:0008006" key="13">
    <source>
        <dbReference type="Google" id="ProtNLM"/>
    </source>
</evidence>
<dbReference type="OrthoDB" id="9792152at2"/>
<dbReference type="InterPro" id="IPR015500">
    <property type="entry name" value="Peptidase_S8_subtilisin-rel"/>
</dbReference>
<accession>A0A0D7VXC0</accession>
<organism evidence="11 12">
    <name type="scientific">Neotamlana nanhaiensis</name>
    <dbReference type="NCBI Taxonomy" id="1382798"/>
    <lineage>
        <taxon>Bacteria</taxon>
        <taxon>Pseudomonadati</taxon>
        <taxon>Bacteroidota</taxon>
        <taxon>Flavobacteriia</taxon>
        <taxon>Flavobacteriales</taxon>
        <taxon>Flavobacteriaceae</taxon>
        <taxon>Neotamlana</taxon>
    </lineage>
</organism>
<evidence type="ECO:0000313" key="11">
    <source>
        <dbReference type="EMBL" id="KJD31491.1"/>
    </source>
</evidence>
<dbReference type="Proteomes" id="UP000032361">
    <property type="component" value="Unassembled WGS sequence"/>
</dbReference>
<feature type="signal peptide" evidence="8">
    <location>
        <begin position="1"/>
        <end position="20"/>
    </location>
</feature>
<feature type="chain" id="PRO_5002325423" description="Peptidase S8" evidence="8">
    <location>
        <begin position="21"/>
        <end position="637"/>
    </location>
</feature>
<dbReference type="InterPro" id="IPR000209">
    <property type="entry name" value="Peptidase_S8/S53_dom"/>
</dbReference>
<keyword evidence="3 8" id="KW-0732">Signal</keyword>
<dbReference type="SUPFAM" id="SSF52743">
    <property type="entry name" value="Subtilisin-like"/>
    <property type="match status" value="1"/>
</dbReference>
<dbReference type="GO" id="GO:0006508">
    <property type="term" value="P:proteolysis"/>
    <property type="evidence" value="ECO:0007669"/>
    <property type="project" value="UniProtKB-KW"/>
</dbReference>
<evidence type="ECO:0000256" key="3">
    <source>
        <dbReference type="ARBA" id="ARBA00022729"/>
    </source>
</evidence>
<dbReference type="Gene3D" id="2.60.120.380">
    <property type="match status" value="1"/>
</dbReference>
<evidence type="ECO:0000256" key="7">
    <source>
        <dbReference type="SAM" id="Coils"/>
    </source>
</evidence>
<evidence type="ECO:0000256" key="4">
    <source>
        <dbReference type="ARBA" id="ARBA00022801"/>
    </source>
</evidence>
<name>A0A0D7VXC0_9FLAO</name>
<evidence type="ECO:0000256" key="1">
    <source>
        <dbReference type="ARBA" id="ARBA00011073"/>
    </source>
</evidence>
<dbReference type="InterPro" id="IPR034058">
    <property type="entry name" value="TagA/B/C/D_pept_dom"/>
</dbReference>
<comment type="similarity">
    <text evidence="1 6">Belongs to the peptidase S8 family.</text>
</comment>
<gene>
    <name evidence="11" type="ORF">PK35_13830</name>
</gene>
<dbReference type="NCBIfam" id="TIGR04183">
    <property type="entry name" value="Por_Secre_tail"/>
    <property type="match status" value="1"/>
</dbReference>
<evidence type="ECO:0000259" key="9">
    <source>
        <dbReference type="Pfam" id="PF00082"/>
    </source>
</evidence>
<dbReference type="PROSITE" id="PS00138">
    <property type="entry name" value="SUBTILASE_SER"/>
    <property type="match status" value="1"/>
</dbReference>
<dbReference type="AlphaFoldDB" id="A0A0D7VXC0"/>
<keyword evidence="2" id="KW-0645">Protease</keyword>
<dbReference type="STRING" id="1382798.PK35_13830"/>
<proteinExistence type="inferred from homology"/>
<feature type="domain" description="Secretion system C-terminal sorting" evidence="10">
    <location>
        <begin position="562"/>
        <end position="636"/>
    </location>
</feature>
<comment type="caution">
    <text evidence="6">Lacks conserved residue(s) required for the propagation of feature annotation.</text>
</comment>
<dbReference type="RefSeq" id="WP_044627164.1">
    <property type="nucleotide sequence ID" value="NZ_JTDV01000014.1"/>
</dbReference>
<evidence type="ECO:0000313" key="12">
    <source>
        <dbReference type="Proteomes" id="UP000032361"/>
    </source>
</evidence>
<keyword evidence="4" id="KW-0378">Hydrolase</keyword>
<dbReference type="CDD" id="cd04842">
    <property type="entry name" value="Peptidases_S8_Kp43_protease"/>
    <property type="match status" value="1"/>
</dbReference>
<feature type="coiled-coil region" evidence="7">
    <location>
        <begin position="35"/>
        <end position="62"/>
    </location>
</feature>
<reference evidence="11 12" key="1">
    <citation type="journal article" date="2015" name="Antonie Van Leeuwenhoek">
        <title>Tamlana nanhaiensis sp. nov., isolated from surface seawater collected from the South China Sea.</title>
        <authorList>
            <person name="Liu X."/>
            <person name="Lai Q."/>
            <person name="Du Y."/>
            <person name="Li G."/>
            <person name="Sun F."/>
            <person name="Shao Z."/>
        </authorList>
    </citation>
    <scope>NUCLEOTIDE SEQUENCE [LARGE SCALE GENOMIC DNA]</scope>
    <source>
        <strain evidence="11 12">FHC16</strain>
    </source>
</reference>
<keyword evidence="12" id="KW-1185">Reference proteome</keyword>
<comment type="caution">
    <text evidence="11">The sequence shown here is derived from an EMBL/GenBank/DDBJ whole genome shotgun (WGS) entry which is preliminary data.</text>
</comment>
<dbReference type="Gene3D" id="3.40.50.200">
    <property type="entry name" value="Peptidase S8/S53 domain"/>
    <property type="match status" value="1"/>
</dbReference>
<evidence type="ECO:0000256" key="6">
    <source>
        <dbReference type="PROSITE-ProRule" id="PRU01240"/>
    </source>
</evidence>
<dbReference type="Pfam" id="PF00082">
    <property type="entry name" value="Peptidase_S8"/>
    <property type="match status" value="1"/>
</dbReference>
<sequence>MKKNYIILSLSLLFTVLSFAQTDIERRKIKENYDTEKLEALIQNLKNKNIAKEKRVSAYLNANTNLKRKIVVDGKSYVIYDVQNGKPILRTTHNLKSAIGTRTNKLQTGGSLGLNLDGQNMFIGVWDEESALGTHNEFKDNQTVPQSRVVYPEFNGGPFIGTTSAHATHVAGTLIAKGVDSDAKGMAPEASLRSFDWFNDDAEAATEASNGLLLSNHSYGIAITDAATVGAYVSDARVWDQVAYTAPYYLPVMSAGNDGTTTYTGGRASGYDKLTGNKTSKNSLIVANANPFLIGGGPNYLLNINSGSSQGPTDDNRIKPDIAGDGTNVYSSTNANDSDYSTFSGTSMASPNVSGSCLLLQQYYNQLNSNYMRASTLKALICHTAIDDSRTGPDPIYGWGFLDTEASANLIKDDSDGTALISEILLNNGESYTYQFSVESESELRATICWTDPAGNSSSSPNNVLTPRLVNDLDLRLEHANSTEFFPWKLDASNVASPAVKGDNFVDNIERIDVSSPTNGNYTLTVTHKGNLTNDSQVFSLILTGSNITLSSKKNTISKLKVWPVPATTKLNIDYRKLTEVSKMKLYNINGSLIYEGILPPNSIENFTFDTSNLIKGIYFLNIESGNSKFSKKIIIK</sequence>
<dbReference type="SUPFAM" id="SSF49785">
    <property type="entry name" value="Galactose-binding domain-like"/>
    <property type="match status" value="1"/>
</dbReference>
<dbReference type="GO" id="GO:0004252">
    <property type="term" value="F:serine-type endopeptidase activity"/>
    <property type="evidence" value="ECO:0007669"/>
    <property type="project" value="InterPro"/>
</dbReference>
<dbReference type="EMBL" id="JTDV01000014">
    <property type="protein sequence ID" value="KJD31491.1"/>
    <property type="molecule type" value="Genomic_DNA"/>
</dbReference>
<dbReference type="InterPro" id="IPR008979">
    <property type="entry name" value="Galactose-bd-like_sf"/>
</dbReference>
<keyword evidence="5" id="KW-0720">Serine protease</keyword>
<dbReference type="InterPro" id="IPR051048">
    <property type="entry name" value="Peptidase_S8/S53_subtilisin"/>
</dbReference>
<evidence type="ECO:0000256" key="8">
    <source>
        <dbReference type="SAM" id="SignalP"/>
    </source>
</evidence>
<evidence type="ECO:0000256" key="5">
    <source>
        <dbReference type="ARBA" id="ARBA00022825"/>
    </source>
</evidence>
<dbReference type="PROSITE" id="PS51892">
    <property type="entry name" value="SUBTILASE"/>
    <property type="match status" value="1"/>
</dbReference>
<protein>
    <recommendedName>
        <fullName evidence="13">Peptidase S8</fullName>
    </recommendedName>
</protein>
<dbReference type="PANTHER" id="PTHR43399:SF4">
    <property type="entry name" value="CELL WALL-ASSOCIATED PROTEASE"/>
    <property type="match status" value="1"/>
</dbReference>
<keyword evidence="7" id="KW-0175">Coiled coil</keyword>
<dbReference type="PRINTS" id="PR00723">
    <property type="entry name" value="SUBTILISIN"/>
</dbReference>
<dbReference type="InterPro" id="IPR023828">
    <property type="entry name" value="Peptidase_S8_Ser-AS"/>
</dbReference>
<dbReference type="PANTHER" id="PTHR43399">
    <property type="entry name" value="SUBTILISIN-RELATED"/>
    <property type="match status" value="1"/>
</dbReference>
<dbReference type="InterPro" id="IPR026444">
    <property type="entry name" value="Secre_tail"/>
</dbReference>
<dbReference type="PATRIC" id="fig|1382798.3.peg.1328"/>
<feature type="domain" description="Peptidase S8/S53" evidence="9">
    <location>
        <begin position="121"/>
        <end position="400"/>
    </location>
</feature>
<evidence type="ECO:0000259" key="10">
    <source>
        <dbReference type="Pfam" id="PF18962"/>
    </source>
</evidence>
<evidence type="ECO:0000256" key="2">
    <source>
        <dbReference type="ARBA" id="ARBA00022670"/>
    </source>
</evidence>
<dbReference type="Pfam" id="PF18962">
    <property type="entry name" value="Por_Secre_tail"/>
    <property type="match status" value="1"/>
</dbReference>